<evidence type="ECO:0000313" key="2">
    <source>
        <dbReference type="EMBL" id="KAG0271669.1"/>
    </source>
</evidence>
<evidence type="ECO:0008006" key="4">
    <source>
        <dbReference type="Google" id="ProtNLM"/>
    </source>
</evidence>
<proteinExistence type="predicted"/>
<keyword evidence="3" id="KW-1185">Reference proteome</keyword>
<gene>
    <name evidence="2" type="ORF">BGZ95_000491</name>
</gene>
<dbReference type="AlphaFoldDB" id="A0AAD4D887"/>
<feature type="compositionally biased region" description="Basic and acidic residues" evidence="1">
    <location>
        <begin position="693"/>
        <end position="702"/>
    </location>
</feature>
<accession>A0AAD4D887</accession>
<feature type="region of interest" description="Disordered" evidence="1">
    <location>
        <begin position="669"/>
        <end position="719"/>
    </location>
</feature>
<dbReference type="SUPFAM" id="SSF52047">
    <property type="entry name" value="RNI-like"/>
    <property type="match status" value="1"/>
</dbReference>
<dbReference type="InterPro" id="IPR036047">
    <property type="entry name" value="F-box-like_dom_sf"/>
</dbReference>
<evidence type="ECO:0000313" key="3">
    <source>
        <dbReference type="Proteomes" id="UP001194580"/>
    </source>
</evidence>
<organism evidence="2 3">
    <name type="scientific">Linnemannia exigua</name>
    <dbReference type="NCBI Taxonomy" id="604196"/>
    <lineage>
        <taxon>Eukaryota</taxon>
        <taxon>Fungi</taxon>
        <taxon>Fungi incertae sedis</taxon>
        <taxon>Mucoromycota</taxon>
        <taxon>Mortierellomycotina</taxon>
        <taxon>Mortierellomycetes</taxon>
        <taxon>Mortierellales</taxon>
        <taxon>Mortierellaceae</taxon>
        <taxon>Linnemannia</taxon>
    </lineage>
</organism>
<name>A0AAD4D887_9FUNG</name>
<feature type="compositionally biased region" description="Pro residues" evidence="1">
    <location>
        <begin position="706"/>
        <end position="719"/>
    </location>
</feature>
<sequence length="719" mass="77222">MDIPEIRALVAEHLELDSLCAAALVSRSWRDTCMPLIWNNITWTSQVKERPTLEAILTNAQLVRTLTIFTLKLDLLNSSSLGDGEIAMGGVRVGGAARGIRVGGVAETGDAAGVEGAGTEETTVEANAAESGSGTTAVAGKMGPGGVGRAGAQSIATTAATGGGFPFAPCHRIEELNLQLNIRQNKLWEHLTDLVRHNPGLKSLSVFLSGVPPTLEFMQALARTHDSSPLSLLSSSLPMSYSSPSSPTGSGTGGLKTFATMFLDLNKETTEALLDLATQLESLQLNGATTVDPGSLDRWPIFPNMKILKLGLNSGITPYHQLQIIQRCPQLESLAWDLEESAATGPVSLNGEPDIPPPPNAEAYYNYRFPTAAVCQLFEAEFCPALEKLTIAYPGLSDQELARIATACPRLTLFEVFETGFGRLAFQAMTRHFVHLTRLDIRRCAGVTSPMAQQILTSCPRLVFFCGDALHARDIVGFLPPPESQTQDGAETGTGAGAGTEATPLNPQDWVCTELAWLTLYICGLENAPPTWLPIVLHQLSRLTCLDFLTISPTGPEFDGTKDGLPLSLSSGLGTLSTLTNLERFCFHGLSQEMKEQDVEWMVKAWPKLVRVEGVVHPEREQRMVLEPVLRREGIEVCGYFGDDDGEDDVMGLHVIVSEDEDEEVEVEVEVEAEGDGAELAQGLLEDPGNAAEQEHPGEQPGDHAPQPPGSPPPPPQEG</sequence>
<evidence type="ECO:0000256" key="1">
    <source>
        <dbReference type="SAM" id="MobiDB-lite"/>
    </source>
</evidence>
<dbReference type="Proteomes" id="UP001194580">
    <property type="component" value="Unassembled WGS sequence"/>
</dbReference>
<dbReference type="InterPro" id="IPR032675">
    <property type="entry name" value="LRR_dom_sf"/>
</dbReference>
<feature type="region of interest" description="Disordered" evidence="1">
    <location>
        <begin position="480"/>
        <end position="502"/>
    </location>
</feature>
<reference evidence="2" key="1">
    <citation type="journal article" date="2020" name="Fungal Divers.">
        <title>Resolving the Mortierellaceae phylogeny through synthesis of multi-gene phylogenetics and phylogenomics.</title>
        <authorList>
            <person name="Vandepol N."/>
            <person name="Liber J."/>
            <person name="Desiro A."/>
            <person name="Na H."/>
            <person name="Kennedy M."/>
            <person name="Barry K."/>
            <person name="Grigoriev I.V."/>
            <person name="Miller A.N."/>
            <person name="O'Donnell K."/>
            <person name="Stajich J.E."/>
            <person name="Bonito G."/>
        </authorList>
    </citation>
    <scope>NUCLEOTIDE SEQUENCE</scope>
    <source>
        <strain evidence="2">NRRL 28262</strain>
    </source>
</reference>
<dbReference type="EMBL" id="JAAAIL010001090">
    <property type="protein sequence ID" value="KAG0271669.1"/>
    <property type="molecule type" value="Genomic_DNA"/>
</dbReference>
<protein>
    <recommendedName>
        <fullName evidence="4">F-box domain-containing protein</fullName>
    </recommendedName>
</protein>
<dbReference type="Gene3D" id="3.80.10.10">
    <property type="entry name" value="Ribonuclease Inhibitor"/>
    <property type="match status" value="1"/>
</dbReference>
<comment type="caution">
    <text evidence="2">The sequence shown here is derived from an EMBL/GenBank/DDBJ whole genome shotgun (WGS) entry which is preliminary data.</text>
</comment>
<dbReference type="SUPFAM" id="SSF81383">
    <property type="entry name" value="F-box domain"/>
    <property type="match status" value="1"/>
</dbReference>